<feature type="non-terminal residue" evidence="1">
    <location>
        <position position="50"/>
    </location>
</feature>
<evidence type="ECO:0000313" key="1">
    <source>
        <dbReference type="EMBL" id="CAF4351515.1"/>
    </source>
</evidence>
<evidence type="ECO:0000313" key="2">
    <source>
        <dbReference type="Proteomes" id="UP000663842"/>
    </source>
</evidence>
<gene>
    <name evidence="1" type="ORF">UXM345_LOCUS36031</name>
</gene>
<accession>A0A820L7R2</accession>
<proteinExistence type="predicted"/>
<dbReference type="Proteomes" id="UP000663842">
    <property type="component" value="Unassembled WGS sequence"/>
</dbReference>
<dbReference type="AlphaFoldDB" id="A0A820L7R2"/>
<protein>
    <submittedName>
        <fullName evidence="1">Uncharacterized protein</fullName>
    </submittedName>
</protein>
<organism evidence="1 2">
    <name type="scientific">Rotaria magnacalcarata</name>
    <dbReference type="NCBI Taxonomy" id="392030"/>
    <lineage>
        <taxon>Eukaryota</taxon>
        <taxon>Metazoa</taxon>
        <taxon>Spiralia</taxon>
        <taxon>Gnathifera</taxon>
        <taxon>Rotifera</taxon>
        <taxon>Eurotatoria</taxon>
        <taxon>Bdelloidea</taxon>
        <taxon>Philodinida</taxon>
        <taxon>Philodinidae</taxon>
        <taxon>Rotaria</taxon>
    </lineage>
</organism>
<comment type="caution">
    <text evidence="1">The sequence shown here is derived from an EMBL/GenBank/DDBJ whole genome shotgun (WGS) entry which is preliminary data.</text>
</comment>
<dbReference type="EMBL" id="CAJOBF010015955">
    <property type="protein sequence ID" value="CAF4351515.1"/>
    <property type="molecule type" value="Genomic_DNA"/>
</dbReference>
<reference evidence="1" key="1">
    <citation type="submission" date="2021-02" db="EMBL/GenBank/DDBJ databases">
        <authorList>
            <person name="Nowell W R."/>
        </authorList>
    </citation>
    <scope>NUCLEOTIDE SEQUENCE</scope>
</reference>
<sequence length="50" mass="5276">MGIPQSSESTYAKYVCGQKAHAACFSIGIVIGSSKTGTVLLIHVNGRHWA</sequence>
<name>A0A820L7R2_9BILA</name>